<dbReference type="Proteomes" id="UP001271769">
    <property type="component" value="Unassembled WGS sequence"/>
</dbReference>
<feature type="compositionally biased region" description="Polar residues" evidence="1">
    <location>
        <begin position="128"/>
        <end position="138"/>
    </location>
</feature>
<feature type="compositionally biased region" description="Low complexity" evidence="1">
    <location>
        <begin position="114"/>
        <end position="124"/>
    </location>
</feature>
<dbReference type="InterPro" id="IPR010845">
    <property type="entry name" value="FlaF"/>
</dbReference>
<name>A0ABU5DU89_9PROT</name>
<organism evidence="2 3">
    <name type="scientific">Dongia rigui</name>
    <dbReference type="NCBI Taxonomy" id="940149"/>
    <lineage>
        <taxon>Bacteria</taxon>
        <taxon>Pseudomonadati</taxon>
        <taxon>Pseudomonadota</taxon>
        <taxon>Alphaproteobacteria</taxon>
        <taxon>Rhodospirillales</taxon>
        <taxon>Dongiaceae</taxon>
        <taxon>Dongia</taxon>
    </lineage>
</organism>
<keyword evidence="2" id="KW-0282">Flagellum</keyword>
<proteinExistence type="predicted"/>
<keyword evidence="2" id="KW-0966">Cell projection</keyword>
<reference evidence="2 3" key="1">
    <citation type="journal article" date="2013" name="Antonie Van Leeuwenhoek">
        <title>Dongia rigui sp. nov., isolated from freshwater of a large wetland in Korea.</title>
        <authorList>
            <person name="Baik K.S."/>
            <person name="Hwang Y.M."/>
            <person name="Choi J.S."/>
            <person name="Kwon J."/>
            <person name="Seong C.N."/>
        </authorList>
    </citation>
    <scope>NUCLEOTIDE SEQUENCE [LARGE SCALE GENOMIC DNA]</scope>
    <source>
        <strain evidence="2 3">04SU4-P</strain>
    </source>
</reference>
<dbReference type="Pfam" id="PF07309">
    <property type="entry name" value="FlaF"/>
    <property type="match status" value="1"/>
</dbReference>
<sequence length="138" mass="14890">MDPRSTEAWALAEASRRLVLAARITDDNGEALRTALILNQRLWSIFQASLIDPSCELPKDIRDNVLALSILVDRHLMQRLGDLDGSKIQPILDINRSIAEGLSAQPERATDVGAAPAAPANPAPVTGKNAQPFMNLTA</sequence>
<evidence type="ECO:0000256" key="1">
    <source>
        <dbReference type="SAM" id="MobiDB-lite"/>
    </source>
</evidence>
<comment type="caution">
    <text evidence="2">The sequence shown here is derived from an EMBL/GenBank/DDBJ whole genome shotgun (WGS) entry which is preliminary data.</text>
</comment>
<keyword evidence="3" id="KW-1185">Reference proteome</keyword>
<evidence type="ECO:0000313" key="3">
    <source>
        <dbReference type="Proteomes" id="UP001271769"/>
    </source>
</evidence>
<protein>
    <submittedName>
        <fullName evidence="2">Flagellar biosynthesis regulator FlaF</fullName>
    </submittedName>
</protein>
<feature type="region of interest" description="Disordered" evidence="1">
    <location>
        <begin position="105"/>
        <end position="138"/>
    </location>
</feature>
<evidence type="ECO:0000313" key="2">
    <source>
        <dbReference type="EMBL" id="MDY0870547.1"/>
    </source>
</evidence>
<gene>
    <name evidence="2" type="ORF">SMD31_01375</name>
</gene>
<dbReference type="EMBL" id="JAXCLX010000001">
    <property type="protein sequence ID" value="MDY0870547.1"/>
    <property type="molecule type" value="Genomic_DNA"/>
</dbReference>
<accession>A0ABU5DU89</accession>
<keyword evidence="2" id="KW-0969">Cilium</keyword>